<evidence type="ECO:0000313" key="1">
    <source>
        <dbReference type="EMBL" id="GDY63482.1"/>
    </source>
</evidence>
<gene>
    <name evidence="1" type="ORF">SAV14893_028750</name>
</gene>
<dbReference type="EMBL" id="BJHX01000001">
    <property type="protein sequence ID" value="GDY63482.1"/>
    <property type="molecule type" value="Genomic_DNA"/>
</dbReference>
<dbReference type="AlphaFoldDB" id="A0A4D4LQC8"/>
<dbReference type="AntiFam" id="ANF00226">
    <property type="entry name" value="Shadow ORF (opposite pknB)"/>
</dbReference>
<dbReference type="Proteomes" id="UP000302139">
    <property type="component" value="Unassembled WGS sequence"/>
</dbReference>
<organism evidence="1 2">
    <name type="scientific">Streptomyces avermitilis</name>
    <dbReference type="NCBI Taxonomy" id="33903"/>
    <lineage>
        <taxon>Bacteria</taxon>
        <taxon>Bacillati</taxon>
        <taxon>Actinomycetota</taxon>
        <taxon>Actinomycetes</taxon>
        <taxon>Kitasatosporales</taxon>
        <taxon>Streptomycetaceae</taxon>
        <taxon>Streptomyces</taxon>
    </lineage>
</organism>
<protein>
    <submittedName>
        <fullName evidence="1">Uncharacterized protein</fullName>
    </submittedName>
</protein>
<name>A0A4D4LQC8_STRAX</name>
<sequence>MRQAGGVRVHDRRDTEVEDGDRAVLLDHHVPRLEVAVDDGHGVHRGQYGAQLRGHRDDPLPGIRGVLGEVVGEVGPVDVLHDEEQLLALAARVVHGDQTRVVDLRGDPALAHETAAQLVGLLARDLVGAQQLDGHAPVEPFVVCRPDLAHAALPDERGQFVAAGDGAAGRHGHLPSSCLRR</sequence>
<evidence type="ECO:0000313" key="2">
    <source>
        <dbReference type="Proteomes" id="UP000302139"/>
    </source>
</evidence>
<comment type="caution">
    <text evidence="1">The sequence shown here is derived from an EMBL/GenBank/DDBJ whole genome shotgun (WGS) entry which is preliminary data.</text>
</comment>
<proteinExistence type="predicted"/>
<reference evidence="1 2" key="1">
    <citation type="submission" date="2019-04" db="EMBL/GenBank/DDBJ databases">
        <title>Draft genome sequences of Streptomyces avermitilis NBRC 14893.</title>
        <authorList>
            <person name="Komaki H."/>
            <person name="Tamura T."/>
            <person name="Hosoyama A."/>
        </authorList>
    </citation>
    <scope>NUCLEOTIDE SEQUENCE [LARGE SCALE GENOMIC DNA]</scope>
    <source>
        <strain evidence="1 2">NBRC 14893</strain>
    </source>
</reference>
<accession>A0A4D4LQC8</accession>